<gene>
    <name evidence="1" type="ORF">XYLVIOL_LOCUS6300</name>
</gene>
<evidence type="ECO:0000313" key="2">
    <source>
        <dbReference type="Proteomes" id="UP001642520"/>
    </source>
</evidence>
<keyword evidence="2" id="KW-1185">Reference proteome</keyword>
<dbReference type="EMBL" id="CAXAJV020001293">
    <property type="protein sequence ID" value="CAL7943796.1"/>
    <property type="molecule type" value="Genomic_DNA"/>
</dbReference>
<organism evidence="1 2">
    <name type="scientific">Xylocopa violacea</name>
    <name type="common">Violet carpenter bee</name>
    <name type="synonym">Apis violacea</name>
    <dbReference type="NCBI Taxonomy" id="135666"/>
    <lineage>
        <taxon>Eukaryota</taxon>
        <taxon>Metazoa</taxon>
        <taxon>Ecdysozoa</taxon>
        <taxon>Arthropoda</taxon>
        <taxon>Hexapoda</taxon>
        <taxon>Insecta</taxon>
        <taxon>Pterygota</taxon>
        <taxon>Neoptera</taxon>
        <taxon>Endopterygota</taxon>
        <taxon>Hymenoptera</taxon>
        <taxon>Apocrita</taxon>
        <taxon>Aculeata</taxon>
        <taxon>Apoidea</taxon>
        <taxon>Anthophila</taxon>
        <taxon>Apidae</taxon>
        <taxon>Xylocopa</taxon>
        <taxon>Xylocopa</taxon>
    </lineage>
</organism>
<comment type="caution">
    <text evidence="1">The sequence shown here is derived from an EMBL/GenBank/DDBJ whole genome shotgun (WGS) entry which is preliminary data.</text>
</comment>
<proteinExistence type="predicted"/>
<reference evidence="1 2" key="1">
    <citation type="submission" date="2024-08" db="EMBL/GenBank/DDBJ databases">
        <authorList>
            <person name="Will J Nash"/>
            <person name="Angela Man"/>
            <person name="Seanna McTaggart"/>
            <person name="Kendall Baker"/>
            <person name="Tom Barker"/>
            <person name="Leah Catchpole"/>
            <person name="Alex Durrant"/>
            <person name="Karim Gharbi"/>
            <person name="Naomi Irish"/>
            <person name="Gemy Kaithakottil"/>
            <person name="Debby Ku"/>
            <person name="Aaliyah Providence"/>
            <person name="Felix Shaw"/>
            <person name="David Swarbreck"/>
            <person name="Chris Watkins"/>
            <person name="Ann M. McCartney"/>
            <person name="Giulio Formenti"/>
            <person name="Alice Mouton"/>
            <person name="Noel Vella"/>
            <person name="Bjorn M von Reumont"/>
            <person name="Adriana Vella"/>
            <person name="Wilfried Haerty"/>
        </authorList>
    </citation>
    <scope>NUCLEOTIDE SEQUENCE [LARGE SCALE GENOMIC DNA]</scope>
</reference>
<dbReference type="Proteomes" id="UP001642520">
    <property type="component" value="Unassembled WGS sequence"/>
</dbReference>
<evidence type="ECO:0000313" key="1">
    <source>
        <dbReference type="EMBL" id="CAL7943796.1"/>
    </source>
</evidence>
<name>A0ABP1NS05_XYLVO</name>
<sequence length="71" mass="8378">MKNGSNKNDEDIQDDYAEDEDDYFKGVNKNIMNWDDYRNVDGASVMELIALNARHKTNVYPTHNDQHPYRK</sequence>
<protein>
    <submittedName>
        <fullName evidence="1">Uncharacterized protein</fullName>
    </submittedName>
</protein>
<accession>A0ABP1NS05</accession>